<feature type="compositionally biased region" description="Basic and acidic residues" evidence="1">
    <location>
        <begin position="120"/>
        <end position="135"/>
    </location>
</feature>
<protein>
    <submittedName>
        <fullName evidence="3">Uncharacterized protein LOC113206929</fullName>
    </submittedName>
</protein>
<evidence type="ECO:0000313" key="3">
    <source>
        <dbReference type="RefSeq" id="XP_052127912.1"/>
    </source>
</evidence>
<sequence length="338" mass="37575">MSFAAPSWRSKKRDGQRKDIEAAVAQEQSRLRIIGYNFLPADQLRGKALVKLGIPSSFGGKINWAQIGPNFSLQIRPTTTPAYGPPPYLGPRKFFKSRLPRPPEDQCRNVVPRQITSSDGGRRDRVREPARRTEETTPELFKTTTNKKDPRNRGAGPTGPTGRRPSKRSLLRVESEDKGPSMTPAETPEPAAVQPRARGEGQDAGQLSDAFEPPSSPEDLHQRRNRPVTLGILESKHRPSKTTRDAVAAKAKEMTRKLVERGNGRVPQDEARVPEENARLDHAAGKNQKLTSRDAQEPNSSEIVKLNKDGNKRLEPITYTLNCECYVAKRALKSIAKV</sequence>
<gene>
    <name evidence="3" type="primary">LOC113206929</name>
</gene>
<proteinExistence type="predicted"/>
<dbReference type="GeneID" id="113206929"/>
<keyword evidence="2" id="KW-1185">Reference proteome</keyword>
<name>A0A9C6X2J9_FRAOC</name>
<evidence type="ECO:0000256" key="1">
    <source>
        <dbReference type="SAM" id="MobiDB-lite"/>
    </source>
</evidence>
<feature type="region of interest" description="Disordered" evidence="1">
    <location>
        <begin position="260"/>
        <end position="300"/>
    </location>
</feature>
<evidence type="ECO:0000313" key="2">
    <source>
        <dbReference type="Proteomes" id="UP000504606"/>
    </source>
</evidence>
<dbReference type="RefSeq" id="XP_052127912.1">
    <property type="nucleotide sequence ID" value="XM_052271952.1"/>
</dbReference>
<dbReference type="Proteomes" id="UP000504606">
    <property type="component" value="Unplaced"/>
</dbReference>
<feature type="compositionally biased region" description="Low complexity" evidence="1">
    <location>
        <begin position="153"/>
        <end position="163"/>
    </location>
</feature>
<dbReference type="OrthoDB" id="10691993at2759"/>
<dbReference type="KEGG" id="foc:113206929"/>
<feature type="compositionally biased region" description="Basic and acidic residues" evidence="1">
    <location>
        <begin position="260"/>
        <end position="284"/>
    </location>
</feature>
<accession>A0A9C6X2J9</accession>
<organism evidence="2 3">
    <name type="scientific">Frankliniella occidentalis</name>
    <name type="common">Western flower thrips</name>
    <name type="synonym">Euthrips occidentalis</name>
    <dbReference type="NCBI Taxonomy" id="133901"/>
    <lineage>
        <taxon>Eukaryota</taxon>
        <taxon>Metazoa</taxon>
        <taxon>Ecdysozoa</taxon>
        <taxon>Arthropoda</taxon>
        <taxon>Hexapoda</taxon>
        <taxon>Insecta</taxon>
        <taxon>Pterygota</taxon>
        <taxon>Neoptera</taxon>
        <taxon>Paraneoptera</taxon>
        <taxon>Thysanoptera</taxon>
        <taxon>Terebrantia</taxon>
        <taxon>Thripoidea</taxon>
        <taxon>Thripidae</taxon>
        <taxon>Frankliniella</taxon>
    </lineage>
</organism>
<dbReference type="AlphaFoldDB" id="A0A9C6X2J9"/>
<feature type="region of interest" description="Disordered" evidence="1">
    <location>
        <begin position="78"/>
        <end position="225"/>
    </location>
</feature>
<reference evidence="3" key="1">
    <citation type="submission" date="2025-08" db="UniProtKB">
        <authorList>
            <consortium name="RefSeq"/>
        </authorList>
    </citation>
    <scope>IDENTIFICATION</scope>
    <source>
        <tissue evidence="3">Whole organism</tissue>
    </source>
</reference>